<proteinExistence type="predicted"/>
<evidence type="ECO:0000313" key="4">
    <source>
        <dbReference type="Proteomes" id="UP000663281"/>
    </source>
</evidence>
<keyword evidence="4" id="KW-1185">Reference proteome</keyword>
<dbReference type="RefSeq" id="WP_207325966.1">
    <property type="nucleotide sequence ID" value="NZ_CP071504.1"/>
</dbReference>
<dbReference type="InterPro" id="IPR008023">
    <property type="entry name" value="DUF748"/>
</dbReference>
<protein>
    <submittedName>
        <fullName evidence="3">DUF748 domain-containing protein</fullName>
    </submittedName>
</protein>
<feature type="region of interest" description="Disordered" evidence="1">
    <location>
        <begin position="584"/>
        <end position="603"/>
    </location>
</feature>
<dbReference type="GO" id="GO:0005886">
    <property type="term" value="C:plasma membrane"/>
    <property type="evidence" value="ECO:0007669"/>
    <property type="project" value="TreeGrafter"/>
</dbReference>
<evidence type="ECO:0000256" key="1">
    <source>
        <dbReference type="SAM" id="MobiDB-lite"/>
    </source>
</evidence>
<keyword evidence="2" id="KW-0812">Transmembrane</keyword>
<dbReference type="GO" id="GO:0090313">
    <property type="term" value="P:regulation of protein targeting to membrane"/>
    <property type="evidence" value="ECO:0007669"/>
    <property type="project" value="TreeGrafter"/>
</dbReference>
<name>A0A975ALG0_9GAMM</name>
<feature type="transmembrane region" description="Helical" evidence="2">
    <location>
        <begin position="21"/>
        <end position="48"/>
    </location>
</feature>
<reference evidence="3 4" key="1">
    <citation type="submission" date="2021-03" db="EMBL/GenBank/DDBJ databases">
        <title>Novel species identification of genus Shewanella.</title>
        <authorList>
            <person name="Liu G."/>
            <person name="Zhang Q."/>
        </authorList>
    </citation>
    <scope>NUCLEOTIDE SEQUENCE [LARGE SCALE GENOMIC DNA]</scope>
    <source>
        <strain evidence="3 4">FJAT-53726</strain>
    </source>
</reference>
<accession>A0A975ALG0</accession>
<dbReference type="PANTHER" id="PTHR30441:SF8">
    <property type="entry name" value="DUF748 DOMAIN-CONTAINING PROTEIN"/>
    <property type="match status" value="1"/>
</dbReference>
<evidence type="ECO:0000313" key="3">
    <source>
        <dbReference type="EMBL" id="QSX31407.1"/>
    </source>
</evidence>
<keyword evidence="2" id="KW-0472">Membrane</keyword>
<dbReference type="Pfam" id="PF05359">
    <property type="entry name" value="DUF748"/>
    <property type="match status" value="2"/>
</dbReference>
<organism evidence="3 4">
    <name type="scientific">Shewanella cyperi</name>
    <dbReference type="NCBI Taxonomy" id="2814292"/>
    <lineage>
        <taxon>Bacteria</taxon>
        <taxon>Pseudomonadati</taxon>
        <taxon>Pseudomonadota</taxon>
        <taxon>Gammaproteobacteria</taxon>
        <taxon>Alteromonadales</taxon>
        <taxon>Shewanellaceae</taxon>
        <taxon>Shewanella</taxon>
    </lineage>
</organism>
<dbReference type="PANTHER" id="PTHR30441">
    <property type="entry name" value="DUF748 DOMAIN-CONTAINING PROTEIN"/>
    <property type="match status" value="1"/>
</dbReference>
<dbReference type="KEGG" id="scyp:JYB88_07190"/>
<dbReference type="AlphaFoldDB" id="A0A975ALG0"/>
<keyword evidence="2" id="KW-1133">Transmembrane helix</keyword>
<evidence type="ECO:0000256" key="2">
    <source>
        <dbReference type="SAM" id="Phobius"/>
    </source>
</evidence>
<dbReference type="EMBL" id="CP071504">
    <property type="protein sequence ID" value="QSX31407.1"/>
    <property type="molecule type" value="Genomic_DNA"/>
</dbReference>
<gene>
    <name evidence="3" type="ORF">JYB88_07190</name>
</gene>
<dbReference type="Proteomes" id="UP000663281">
    <property type="component" value="Chromosome"/>
</dbReference>
<feature type="region of interest" description="Disordered" evidence="1">
    <location>
        <begin position="354"/>
        <end position="374"/>
    </location>
</feature>
<sequence>MFSPVKSLWQRFVKLPRSLRIAGYLLSGYLVYAFLLGLALPALLGAMLPGKLSDLTGRPVSLTQLSINPFTLELEAREFALAESDGSPFTGFERLGVNFSLWQSIFNGAPTLANLELEGPFGHLLQRADGSFNFSSLLPAKDSPPTDTAPAAMPAFVIDRLRLGRGQFSLTDQVHGVDLHYPDINFSLMALDSRAALADVEHNRFELHLVDDNQGQFSLNGHFDLNQPGAEVEFQLANQSLLPLWPALEGKLLLEPQSARLSLGGKLTLGLGADAKPEVEFSKGRLVLSDVALKPADGEPLSLASLALDGIRVSLAQKQANAELLAIDGLKLATVFDKQGLGLQRLWQSQAPETAEQIGDTVAPADTESQAPQSAIEPDANNTWTARLGRFELGNSELLIHESSRLDKVVDWRISDLQLETGALGSDLTQAVTMAASLNLGRNDKPEQAALNLNATVIPDSRQAQGQLKLAGLDLSQFAPYLEPLVQLELQQGILGVAGQFKLNGEGQLRFEGDSELTQLAVLDTRAKVPLLKWQKLDVAGLQIDLAANSIEIASLDLFEPYGRIIIHEDRTTNISDLLVKAPESQGTETAAPKPAKASTEAEPARSMTISIAEINIHQGSAFFADNSLTPHFASGIELLEGKISQLSSDPKVRSSIDIQGKVDRYAPVVLKGEMNPLLEKPYLDLDLSFRNVELTSVNPYSGTYAGYYIDRGQLTLELNYKLDNNRLVGSNHVVVDQLKLGEPSHSDLATSLPVTLAIALLQDSNGVIDLGLEVKGELDDPSFSIGGIVLKAFTNLITKAVTAPFSLLAALVGSDEELDSLAFAPGMANLGDAQTGKLGALTKALTARPALKITLEGQVDPKLDGPALAELALRQDLQAMAGDAELPEALGANAWPVDGPLADALVSRFDNQNNQGSAQLKADIAAKLATEAEFANAPDALSEETNKRWHIALYNLQHKAMPRSDDSLGALAQQRAQAVKAALVEQFQLAPERIFLKESRIKLAKDGARVTLELGAD</sequence>
<dbReference type="InterPro" id="IPR052894">
    <property type="entry name" value="AsmA-related"/>
</dbReference>